<dbReference type="InterPro" id="IPR052007">
    <property type="entry name" value="Bud4"/>
</dbReference>
<reference evidence="2 3" key="1">
    <citation type="submission" date="2019-06" db="EMBL/GenBank/DDBJ databases">
        <title>Genome Sequence of the Brown Rot Fungal Pathogen Monilinia fructicola.</title>
        <authorList>
            <person name="De Miccolis Angelini R.M."/>
            <person name="Landi L."/>
            <person name="Abate D."/>
            <person name="Pollastro S."/>
            <person name="Romanazzi G."/>
            <person name="Faretra F."/>
        </authorList>
    </citation>
    <scope>NUCLEOTIDE SEQUENCE [LARGE SCALE GENOMIC DNA]</scope>
    <source>
        <strain evidence="2 3">Mfrc123</strain>
    </source>
</reference>
<feature type="compositionally biased region" description="Basic and acidic residues" evidence="1">
    <location>
        <begin position="187"/>
        <end position="196"/>
    </location>
</feature>
<gene>
    <name evidence="2" type="ORF">EYC84_011866</name>
</gene>
<feature type="compositionally biased region" description="Acidic residues" evidence="1">
    <location>
        <begin position="161"/>
        <end position="173"/>
    </location>
</feature>
<dbReference type="AlphaFoldDB" id="A0A5M9J4N5"/>
<feature type="compositionally biased region" description="Polar residues" evidence="1">
    <location>
        <begin position="25"/>
        <end position="42"/>
    </location>
</feature>
<evidence type="ECO:0000313" key="3">
    <source>
        <dbReference type="Proteomes" id="UP000322873"/>
    </source>
</evidence>
<comment type="caution">
    <text evidence="2">The sequence shown here is derived from an EMBL/GenBank/DDBJ whole genome shotgun (WGS) entry which is preliminary data.</text>
</comment>
<dbReference type="GO" id="GO:0005525">
    <property type="term" value="F:GTP binding"/>
    <property type="evidence" value="ECO:0007669"/>
    <property type="project" value="TreeGrafter"/>
</dbReference>
<name>A0A5M9J4N5_MONFR</name>
<organism evidence="2 3">
    <name type="scientific">Monilinia fructicola</name>
    <name type="common">Brown rot fungus</name>
    <name type="synonym">Ciboria fructicola</name>
    <dbReference type="NCBI Taxonomy" id="38448"/>
    <lineage>
        <taxon>Eukaryota</taxon>
        <taxon>Fungi</taxon>
        <taxon>Dikarya</taxon>
        <taxon>Ascomycota</taxon>
        <taxon>Pezizomycotina</taxon>
        <taxon>Leotiomycetes</taxon>
        <taxon>Helotiales</taxon>
        <taxon>Sclerotiniaceae</taxon>
        <taxon>Monilinia</taxon>
    </lineage>
</organism>
<dbReference type="PANTHER" id="PTHR36100:SF1">
    <property type="entry name" value="BUD SITE SELECTION PROTEIN 4"/>
    <property type="match status" value="1"/>
</dbReference>
<feature type="compositionally biased region" description="Basic and acidic residues" evidence="1">
    <location>
        <begin position="100"/>
        <end position="133"/>
    </location>
</feature>
<evidence type="ECO:0000256" key="1">
    <source>
        <dbReference type="SAM" id="MobiDB-lite"/>
    </source>
</evidence>
<dbReference type="Proteomes" id="UP000322873">
    <property type="component" value="Unassembled WGS sequence"/>
</dbReference>
<feature type="compositionally biased region" description="Basic and acidic residues" evidence="1">
    <location>
        <begin position="145"/>
        <end position="160"/>
    </location>
</feature>
<dbReference type="VEuPathDB" id="FungiDB:MFRU_036g00510"/>
<dbReference type="EMBL" id="VICG01000016">
    <property type="protein sequence ID" value="KAA8563851.1"/>
    <property type="molecule type" value="Genomic_DNA"/>
</dbReference>
<proteinExistence type="predicted"/>
<keyword evidence="3" id="KW-1185">Reference proteome</keyword>
<accession>A0A5M9J4N5</accession>
<evidence type="ECO:0000313" key="2">
    <source>
        <dbReference type="EMBL" id="KAA8563851.1"/>
    </source>
</evidence>
<sequence length="196" mass="21821">MAPFSGYYDDPFEGPEGSPRPDARPSSSGRPNAIRNDSMTSNGEHRPLPPLPGMAGHDRRGSASSGIERAATNSPRNLPTPPPASITKADLQGMNGNKMTLEERLHLMMIQDDDRPKSSEGRPKSAEREEQRERRMRRAGARKSQTPEREALPIKIHEDKEDHEDHDDEDTLDDLPGLGSYQLPPRISRESILRKG</sequence>
<dbReference type="PANTHER" id="PTHR36100">
    <property type="entry name" value="BUD SITE SELECTION PROTEIN 4"/>
    <property type="match status" value="1"/>
</dbReference>
<feature type="region of interest" description="Disordered" evidence="1">
    <location>
        <begin position="1"/>
        <end position="196"/>
    </location>
</feature>
<protein>
    <submittedName>
        <fullName evidence="2">Uncharacterized protein</fullName>
    </submittedName>
</protein>